<evidence type="ECO:0000259" key="1">
    <source>
        <dbReference type="SMART" id="SM00903"/>
    </source>
</evidence>
<dbReference type="InterPro" id="IPR002563">
    <property type="entry name" value="Flavin_Rdtase-like_dom"/>
</dbReference>
<dbReference type="SMART" id="SM00903">
    <property type="entry name" value="Flavin_Reduct"/>
    <property type="match status" value="1"/>
</dbReference>
<dbReference type="EMBL" id="CP136864">
    <property type="protein sequence ID" value="WOJ93612.1"/>
    <property type="molecule type" value="Genomic_DNA"/>
</dbReference>
<reference evidence="2 3" key="1">
    <citation type="submission" date="2023-10" db="EMBL/GenBank/DDBJ databases">
        <title>Two novel species belonging to the OM43/NOR5 clade.</title>
        <authorList>
            <person name="Park M."/>
        </authorList>
    </citation>
    <scope>NUCLEOTIDE SEQUENCE [LARGE SCALE GENOMIC DNA]</scope>
    <source>
        <strain evidence="2 3">IMCC43200</strain>
    </source>
</reference>
<dbReference type="InterPro" id="IPR012349">
    <property type="entry name" value="Split_barrel_FMN-bd"/>
</dbReference>
<dbReference type="RefSeq" id="WP_407348256.1">
    <property type="nucleotide sequence ID" value="NZ_CP136864.1"/>
</dbReference>
<dbReference type="GO" id="GO:0016491">
    <property type="term" value="F:oxidoreductase activity"/>
    <property type="evidence" value="ECO:0007669"/>
    <property type="project" value="UniProtKB-KW"/>
</dbReference>
<keyword evidence="3" id="KW-1185">Reference proteome</keyword>
<dbReference type="PANTHER" id="PTHR43812">
    <property type="entry name" value="BLR2425 PROTEIN"/>
    <property type="match status" value="1"/>
</dbReference>
<evidence type="ECO:0000313" key="2">
    <source>
        <dbReference type="EMBL" id="WOJ93612.1"/>
    </source>
</evidence>
<dbReference type="Gene3D" id="2.30.110.10">
    <property type="entry name" value="Electron Transport, Fmn-binding Protein, Chain A"/>
    <property type="match status" value="1"/>
</dbReference>
<gene>
    <name evidence="2" type="ORF">R0135_00245</name>
</gene>
<organism evidence="2 3">
    <name type="scientific">Congregibacter variabilis</name>
    <dbReference type="NCBI Taxonomy" id="3081200"/>
    <lineage>
        <taxon>Bacteria</taxon>
        <taxon>Pseudomonadati</taxon>
        <taxon>Pseudomonadota</taxon>
        <taxon>Gammaproteobacteria</taxon>
        <taxon>Cellvibrionales</taxon>
        <taxon>Halieaceae</taxon>
        <taxon>Congregibacter</taxon>
    </lineage>
</organism>
<dbReference type="PANTHER" id="PTHR43812:SF2">
    <property type="entry name" value="FLAVIN REDUCTASE LIKE DOMAIN-CONTAINING PROTEIN"/>
    <property type="match status" value="1"/>
</dbReference>
<protein>
    <submittedName>
        <fullName evidence="2">Flavin reductase family protein</fullName>
        <ecNumber evidence="2">1.5.1.-</ecNumber>
    </submittedName>
</protein>
<dbReference type="Proteomes" id="UP001626537">
    <property type="component" value="Chromosome"/>
</dbReference>
<dbReference type="SUPFAM" id="SSF50475">
    <property type="entry name" value="FMN-binding split barrel"/>
    <property type="match status" value="1"/>
</dbReference>
<keyword evidence="2" id="KW-0560">Oxidoreductase</keyword>
<sequence length="198" mass="21690">MYYETATNDHGLPHDPLKALVAPRPIGWISSLDADGTPNLAPYSFFNLLATGPAIVGFSSGSKKDSQRNIEVTGDFVCNFTSVDLIDKVNATAKHVAAHVNEFELAGLTQVESRLIKAPRVAQARAHLECRYLKTVELPGEEESEMIWSLVLGQVVAVHIDDSYLKNGLVDTLAMEPLTRMGYLDYGVLGGMMTRERP</sequence>
<dbReference type="Pfam" id="PF01613">
    <property type="entry name" value="Flavin_Reduct"/>
    <property type="match status" value="1"/>
</dbReference>
<dbReference type="EC" id="1.5.1.-" evidence="2"/>
<accession>A0ABZ0I290</accession>
<proteinExistence type="predicted"/>
<evidence type="ECO:0000313" key="3">
    <source>
        <dbReference type="Proteomes" id="UP001626537"/>
    </source>
</evidence>
<name>A0ABZ0I290_9GAMM</name>
<feature type="domain" description="Flavin reductase like" evidence="1">
    <location>
        <begin position="19"/>
        <end position="166"/>
    </location>
</feature>